<name>A0A0F9C463_9ZZZZ</name>
<sequence>MSINGVANIRCPECGSPKFTIVHRDYTIADFSKEGAIEDHPFISNGGRTYSSIICDNCAEPIEGELEREILKEVI</sequence>
<gene>
    <name evidence="1" type="ORF">LCGC14_2369760</name>
</gene>
<accession>A0A0F9C463</accession>
<dbReference type="EMBL" id="LAZR01034903">
    <property type="protein sequence ID" value="KKL28975.1"/>
    <property type="molecule type" value="Genomic_DNA"/>
</dbReference>
<evidence type="ECO:0000313" key="1">
    <source>
        <dbReference type="EMBL" id="KKL28975.1"/>
    </source>
</evidence>
<reference evidence="1" key="1">
    <citation type="journal article" date="2015" name="Nature">
        <title>Complex archaea that bridge the gap between prokaryotes and eukaryotes.</title>
        <authorList>
            <person name="Spang A."/>
            <person name="Saw J.H."/>
            <person name="Jorgensen S.L."/>
            <person name="Zaremba-Niedzwiedzka K."/>
            <person name="Martijn J."/>
            <person name="Lind A.E."/>
            <person name="van Eijk R."/>
            <person name="Schleper C."/>
            <person name="Guy L."/>
            <person name="Ettema T.J."/>
        </authorList>
    </citation>
    <scope>NUCLEOTIDE SEQUENCE</scope>
</reference>
<proteinExistence type="predicted"/>
<protein>
    <submittedName>
        <fullName evidence="1">Uncharacterized protein</fullName>
    </submittedName>
</protein>
<comment type="caution">
    <text evidence="1">The sequence shown here is derived from an EMBL/GenBank/DDBJ whole genome shotgun (WGS) entry which is preliminary data.</text>
</comment>
<dbReference type="AlphaFoldDB" id="A0A0F9C463"/>
<organism evidence="1">
    <name type="scientific">marine sediment metagenome</name>
    <dbReference type="NCBI Taxonomy" id="412755"/>
    <lineage>
        <taxon>unclassified sequences</taxon>
        <taxon>metagenomes</taxon>
        <taxon>ecological metagenomes</taxon>
    </lineage>
</organism>